<dbReference type="EMBL" id="JBHLTS010000017">
    <property type="protein sequence ID" value="MFC0513590.1"/>
    <property type="molecule type" value="Genomic_DNA"/>
</dbReference>
<organism evidence="7 8">
    <name type="scientific">Mucilaginibacter angelicae</name>
    <dbReference type="NCBI Taxonomy" id="869718"/>
    <lineage>
        <taxon>Bacteria</taxon>
        <taxon>Pseudomonadati</taxon>
        <taxon>Bacteroidota</taxon>
        <taxon>Sphingobacteriia</taxon>
        <taxon>Sphingobacteriales</taxon>
        <taxon>Sphingobacteriaceae</taxon>
        <taxon>Mucilaginibacter</taxon>
    </lineage>
</organism>
<keyword evidence="4 5" id="KW-0472">Membrane</keyword>
<keyword evidence="3 5" id="KW-1133">Transmembrane helix</keyword>
<dbReference type="PANTHER" id="PTHR30386">
    <property type="entry name" value="MEMBRANE FUSION SUBUNIT OF EMRAB-TOLC MULTIDRUG EFFLUX PUMP"/>
    <property type="match status" value="1"/>
</dbReference>
<comment type="subcellular location">
    <subcellularLocation>
        <location evidence="1">Membrane</location>
        <topology evidence="1">Single-pass membrane protein</topology>
    </subcellularLocation>
</comment>
<gene>
    <name evidence="7" type="ORF">ACFFGT_05235</name>
</gene>
<dbReference type="PANTHER" id="PTHR30386:SF26">
    <property type="entry name" value="TRANSPORT PROTEIN COMB"/>
    <property type="match status" value="1"/>
</dbReference>
<name>A0ABV6L3E1_9SPHI</name>
<sequence>MPNNYNNYNNQETRHSDEMQDIITIVPSWLVRGGSACFLGFLVLIMGVSALISYPDVVPAKLKVISSNAPQAVFAREPGRLVKLLVAQNNNVKIGQPLAYFEAGVDHAWVLNLLNKLNELKQSLIDNKPLNLTFDEPGNLKAGKLSPYYQAFFTGYREYKTDMYNKSKYDNATSRSGPLTNDLLRSTGELINVLEDWKSKYILTAPKTGEIYFSGIIHEGQDVKSGEPLFYINPVNSDFFGEITIPQELIGQVKEGQDVIIKLKAYPYQEYGIVKGKIAYITGIPVKDNMYMARVNFLKNASAKPNGPIVLKYGLDADAGIVTKNVTLLSRLLSGFKPF</sequence>
<dbReference type="RefSeq" id="WP_377021455.1">
    <property type="nucleotide sequence ID" value="NZ_JBHLTS010000017.1"/>
</dbReference>
<keyword evidence="2 5" id="KW-0812">Transmembrane</keyword>
<evidence type="ECO:0000256" key="2">
    <source>
        <dbReference type="ARBA" id="ARBA00022692"/>
    </source>
</evidence>
<feature type="domain" description="AprE-like beta-barrel" evidence="6">
    <location>
        <begin position="242"/>
        <end position="323"/>
    </location>
</feature>
<evidence type="ECO:0000256" key="3">
    <source>
        <dbReference type="ARBA" id="ARBA00022989"/>
    </source>
</evidence>
<accession>A0ABV6L3E1</accession>
<keyword evidence="8" id="KW-1185">Reference proteome</keyword>
<dbReference type="Proteomes" id="UP001589828">
    <property type="component" value="Unassembled WGS sequence"/>
</dbReference>
<protein>
    <submittedName>
        <fullName evidence="7">HlyD family efflux transporter periplasmic adaptor subunit</fullName>
    </submittedName>
</protein>
<evidence type="ECO:0000256" key="5">
    <source>
        <dbReference type="SAM" id="Phobius"/>
    </source>
</evidence>
<evidence type="ECO:0000313" key="7">
    <source>
        <dbReference type="EMBL" id="MFC0513590.1"/>
    </source>
</evidence>
<proteinExistence type="predicted"/>
<evidence type="ECO:0000313" key="8">
    <source>
        <dbReference type="Proteomes" id="UP001589828"/>
    </source>
</evidence>
<dbReference type="Pfam" id="PF26002">
    <property type="entry name" value="Beta-barrel_AprE"/>
    <property type="match status" value="1"/>
</dbReference>
<comment type="caution">
    <text evidence="7">The sequence shown here is derived from an EMBL/GenBank/DDBJ whole genome shotgun (WGS) entry which is preliminary data.</text>
</comment>
<reference evidence="7 8" key="1">
    <citation type="submission" date="2024-09" db="EMBL/GenBank/DDBJ databases">
        <authorList>
            <person name="Sun Q."/>
            <person name="Mori K."/>
        </authorList>
    </citation>
    <scope>NUCLEOTIDE SEQUENCE [LARGE SCALE GENOMIC DNA]</scope>
    <source>
        <strain evidence="7 8">NCAIM B.02415</strain>
    </source>
</reference>
<dbReference type="Gene3D" id="2.40.30.170">
    <property type="match status" value="1"/>
</dbReference>
<dbReference type="InterPro" id="IPR058982">
    <property type="entry name" value="Beta-barrel_AprE"/>
</dbReference>
<evidence type="ECO:0000256" key="4">
    <source>
        <dbReference type="ARBA" id="ARBA00023136"/>
    </source>
</evidence>
<dbReference type="InterPro" id="IPR050739">
    <property type="entry name" value="MFP"/>
</dbReference>
<feature type="transmembrane region" description="Helical" evidence="5">
    <location>
        <begin position="29"/>
        <end position="54"/>
    </location>
</feature>
<evidence type="ECO:0000259" key="6">
    <source>
        <dbReference type="Pfam" id="PF26002"/>
    </source>
</evidence>
<evidence type="ECO:0000256" key="1">
    <source>
        <dbReference type="ARBA" id="ARBA00004167"/>
    </source>
</evidence>